<dbReference type="OMA" id="CISATWV"/>
<dbReference type="EMBL" id="JWZT01005674">
    <property type="protein sequence ID" value="KII60351.1"/>
    <property type="molecule type" value="Genomic_DNA"/>
</dbReference>
<evidence type="ECO:0000256" key="5">
    <source>
        <dbReference type="ARBA" id="ARBA00023136"/>
    </source>
</evidence>
<dbReference type="AlphaFoldDB" id="A0A0C2MF27"/>
<dbReference type="PRINTS" id="PR00261">
    <property type="entry name" value="LDLRECEPTOR"/>
</dbReference>
<reference evidence="10 11" key="1">
    <citation type="journal article" date="2014" name="Genome Biol. Evol.">
        <title>The genome of the myxosporean Thelohanellus kitauei shows adaptations to nutrient acquisition within its fish host.</title>
        <authorList>
            <person name="Yang Y."/>
            <person name="Xiong J."/>
            <person name="Zhou Z."/>
            <person name="Huo F."/>
            <person name="Miao W."/>
            <person name="Ran C."/>
            <person name="Liu Y."/>
            <person name="Zhang J."/>
            <person name="Feng J."/>
            <person name="Wang M."/>
            <person name="Wang M."/>
            <person name="Wang L."/>
            <person name="Yao B."/>
        </authorList>
    </citation>
    <scope>NUCLEOTIDE SEQUENCE [LARGE SCALE GENOMIC DNA]</scope>
    <source>
        <strain evidence="10">Wuqing</strain>
    </source>
</reference>
<dbReference type="OrthoDB" id="10063075at2759"/>
<evidence type="ECO:0000256" key="4">
    <source>
        <dbReference type="ARBA" id="ARBA00022989"/>
    </source>
</evidence>
<feature type="disulfide bond" evidence="9">
    <location>
        <begin position="88"/>
        <end position="103"/>
    </location>
</feature>
<evidence type="ECO:0000256" key="2">
    <source>
        <dbReference type="ARBA" id="ARBA00022692"/>
    </source>
</evidence>
<gene>
    <name evidence="10" type="ORF">RF11_04811</name>
</gene>
<dbReference type="PROSITE" id="PS50068">
    <property type="entry name" value="LDLRA_2"/>
    <property type="match status" value="2"/>
</dbReference>
<evidence type="ECO:0000256" key="9">
    <source>
        <dbReference type="PROSITE-ProRule" id="PRU00124"/>
    </source>
</evidence>
<dbReference type="Gene3D" id="4.10.400.10">
    <property type="entry name" value="Low-density Lipoprotein Receptor"/>
    <property type="match status" value="3"/>
</dbReference>
<keyword evidence="7 10" id="KW-0675">Receptor</keyword>
<feature type="disulfide bond" evidence="9">
    <location>
        <begin position="30"/>
        <end position="42"/>
    </location>
</feature>
<feature type="disulfide bond" evidence="9">
    <location>
        <begin position="37"/>
        <end position="55"/>
    </location>
</feature>
<feature type="disulfide bond" evidence="9">
    <location>
        <begin position="49"/>
        <end position="64"/>
    </location>
</feature>
<comment type="subcellular location">
    <subcellularLocation>
        <location evidence="1">Membrane</location>
        <topology evidence="1">Single-pass membrane protein</topology>
    </subcellularLocation>
</comment>
<dbReference type="InterPro" id="IPR036055">
    <property type="entry name" value="LDL_receptor-like_sf"/>
</dbReference>
<dbReference type="PROSITE" id="PS01209">
    <property type="entry name" value="LDLRA_1"/>
    <property type="match status" value="2"/>
</dbReference>
<dbReference type="InterPro" id="IPR002172">
    <property type="entry name" value="LDrepeatLR_classA_rpt"/>
</dbReference>
<keyword evidence="2" id="KW-0812">Transmembrane</keyword>
<evidence type="ECO:0000256" key="3">
    <source>
        <dbReference type="ARBA" id="ARBA00022737"/>
    </source>
</evidence>
<comment type="caution">
    <text evidence="10">The sequence shown here is derived from an EMBL/GenBank/DDBJ whole genome shotgun (WGS) entry which is preliminary data.</text>
</comment>
<keyword evidence="4" id="KW-1133">Transmembrane helix</keyword>
<keyword evidence="10" id="KW-0449">Lipoprotein</keyword>
<keyword evidence="8" id="KW-0325">Glycoprotein</keyword>
<evidence type="ECO:0000256" key="1">
    <source>
        <dbReference type="ARBA" id="ARBA00004167"/>
    </source>
</evidence>
<evidence type="ECO:0000256" key="8">
    <source>
        <dbReference type="ARBA" id="ARBA00023180"/>
    </source>
</evidence>
<evidence type="ECO:0000313" key="11">
    <source>
        <dbReference type="Proteomes" id="UP000031668"/>
    </source>
</evidence>
<feature type="disulfide bond" evidence="9">
    <location>
        <begin position="69"/>
        <end position="81"/>
    </location>
</feature>
<sequence length="110" mass="12339">MFGAKPICDGKSDCPDGSDETDCARITLRCINDSFECMNDRCIPNQRVCDGNNDCGDWSDEENCLEKMCADYGAYCDCGGCIHRHQICDDIFHCIDFSDERACISAHSFR</sequence>
<protein>
    <submittedName>
        <fullName evidence="10">Low-density lipoprotein receptor</fullName>
    </submittedName>
</protein>
<dbReference type="SMART" id="SM00192">
    <property type="entry name" value="LDLa"/>
    <property type="match status" value="3"/>
</dbReference>
<evidence type="ECO:0000256" key="7">
    <source>
        <dbReference type="ARBA" id="ARBA00023170"/>
    </source>
</evidence>
<dbReference type="PANTHER" id="PTHR22722">
    <property type="entry name" value="LOW-DENSITY LIPOPROTEIN RECEPTOR-RELATED PROTEIN 2-RELATED"/>
    <property type="match status" value="1"/>
</dbReference>
<proteinExistence type="predicted"/>
<dbReference type="Proteomes" id="UP000031668">
    <property type="component" value="Unassembled WGS sequence"/>
</dbReference>
<dbReference type="Pfam" id="PF00057">
    <property type="entry name" value="Ldl_recept_a"/>
    <property type="match status" value="1"/>
</dbReference>
<dbReference type="FunFam" id="4.10.400.10:FF:000065">
    <property type="entry name" value="Transmembrane protease serine 7"/>
    <property type="match status" value="1"/>
</dbReference>
<feature type="disulfide bond" evidence="9">
    <location>
        <begin position="76"/>
        <end position="94"/>
    </location>
</feature>
<keyword evidence="6 9" id="KW-1015">Disulfide bond</keyword>
<dbReference type="GO" id="GO:0043235">
    <property type="term" value="C:receptor complex"/>
    <property type="evidence" value="ECO:0007669"/>
    <property type="project" value="TreeGrafter"/>
</dbReference>
<keyword evidence="11" id="KW-1185">Reference proteome</keyword>
<organism evidence="10 11">
    <name type="scientific">Thelohanellus kitauei</name>
    <name type="common">Myxosporean</name>
    <dbReference type="NCBI Taxonomy" id="669202"/>
    <lineage>
        <taxon>Eukaryota</taxon>
        <taxon>Metazoa</taxon>
        <taxon>Cnidaria</taxon>
        <taxon>Myxozoa</taxon>
        <taxon>Myxosporea</taxon>
        <taxon>Bivalvulida</taxon>
        <taxon>Platysporina</taxon>
        <taxon>Myxobolidae</taxon>
        <taxon>Thelohanellus</taxon>
    </lineage>
</organism>
<dbReference type="InterPro" id="IPR023415">
    <property type="entry name" value="LDLR_class-A_CS"/>
</dbReference>
<dbReference type="SUPFAM" id="SSF57424">
    <property type="entry name" value="LDL receptor-like module"/>
    <property type="match status" value="3"/>
</dbReference>
<dbReference type="GO" id="GO:0005041">
    <property type="term" value="F:low-density lipoprotein particle receptor activity"/>
    <property type="evidence" value="ECO:0007669"/>
    <property type="project" value="TreeGrafter"/>
</dbReference>
<dbReference type="PANTHER" id="PTHR22722:SF5">
    <property type="entry name" value="LOW-DENSITY LIPOPROTEIN RECEPTOR-RELATED PROTEIN 1B"/>
    <property type="match status" value="1"/>
</dbReference>
<dbReference type="GO" id="GO:0005886">
    <property type="term" value="C:plasma membrane"/>
    <property type="evidence" value="ECO:0007669"/>
    <property type="project" value="TreeGrafter"/>
</dbReference>
<accession>A0A0C2MF27</accession>
<dbReference type="InterPro" id="IPR051221">
    <property type="entry name" value="LDLR-related"/>
</dbReference>
<dbReference type="CDD" id="cd00112">
    <property type="entry name" value="LDLa"/>
    <property type="match status" value="1"/>
</dbReference>
<evidence type="ECO:0000313" key="10">
    <source>
        <dbReference type="EMBL" id="KII60351.1"/>
    </source>
</evidence>
<evidence type="ECO:0000256" key="6">
    <source>
        <dbReference type="ARBA" id="ARBA00023157"/>
    </source>
</evidence>
<name>A0A0C2MF27_THEKT</name>
<keyword evidence="3" id="KW-0677">Repeat</keyword>
<keyword evidence="5" id="KW-0472">Membrane</keyword>